<dbReference type="AlphaFoldDB" id="A0A318KLY3"/>
<dbReference type="InterPro" id="IPR000305">
    <property type="entry name" value="GIY-YIG_endonuc"/>
</dbReference>
<comment type="similarity">
    <text evidence="1">Belongs to the UPF0213 family.</text>
</comment>
<evidence type="ECO:0000313" key="5">
    <source>
        <dbReference type="Proteomes" id="UP000247555"/>
    </source>
</evidence>
<evidence type="ECO:0000256" key="1">
    <source>
        <dbReference type="ARBA" id="ARBA00007435"/>
    </source>
</evidence>
<keyword evidence="5" id="KW-1185">Reference proteome</keyword>
<evidence type="ECO:0000313" key="4">
    <source>
        <dbReference type="EMBL" id="PXX77442.1"/>
    </source>
</evidence>
<dbReference type="Proteomes" id="UP000247555">
    <property type="component" value="Unassembled WGS sequence"/>
</dbReference>
<dbReference type="InterPro" id="IPR035901">
    <property type="entry name" value="GIY-YIG_endonuc_sf"/>
</dbReference>
<feature type="region of interest" description="Disordered" evidence="2">
    <location>
        <begin position="106"/>
        <end position="130"/>
    </location>
</feature>
<comment type="caution">
    <text evidence="4">The sequence shown here is derived from an EMBL/GenBank/DDBJ whole genome shotgun (WGS) entry which is preliminary data.</text>
</comment>
<dbReference type="Gene3D" id="3.40.1440.10">
    <property type="entry name" value="GIY-YIG endonuclease"/>
    <property type="match status" value="1"/>
</dbReference>
<dbReference type="Pfam" id="PF01541">
    <property type="entry name" value="GIY-YIG"/>
    <property type="match status" value="1"/>
</dbReference>
<dbReference type="PANTHER" id="PTHR34477:SF1">
    <property type="entry name" value="UPF0213 PROTEIN YHBQ"/>
    <property type="match status" value="1"/>
</dbReference>
<keyword evidence="4" id="KW-0540">Nuclease</keyword>
<keyword evidence="4" id="KW-0378">Hydrolase</keyword>
<proteinExistence type="inferred from homology"/>
<dbReference type="GO" id="GO:0004519">
    <property type="term" value="F:endonuclease activity"/>
    <property type="evidence" value="ECO:0007669"/>
    <property type="project" value="UniProtKB-KW"/>
</dbReference>
<reference evidence="4 5" key="1">
    <citation type="submission" date="2018-05" db="EMBL/GenBank/DDBJ databases">
        <title>Genomic Encyclopedia of Type Strains, Phase IV (KMG-IV): sequencing the most valuable type-strain genomes for metagenomic binning, comparative biology and taxonomic classification.</title>
        <authorList>
            <person name="Goeker M."/>
        </authorList>
    </citation>
    <scope>NUCLEOTIDE SEQUENCE [LARGE SCALE GENOMIC DNA]</scope>
    <source>
        <strain evidence="4 5">DSM 29661</strain>
    </source>
</reference>
<dbReference type="EMBL" id="QJKI01000017">
    <property type="protein sequence ID" value="PXX77442.1"/>
    <property type="molecule type" value="Genomic_DNA"/>
</dbReference>
<sequence length="130" mass="13945">MARPWFLYVLACQGGGLYTGVTPDVARRWAAHLAGKGARYTRSFPPQQLALVVEFASKGEALSAERAVKAMRAADKRAWLLSCGGQLPQPHAGADAPARLPAQYRLAGRAAGRRQTAIPPPQTRGRSPAR</sequence>
<name>A0A318KLY3_9NEIS</name>
<gene>
    <name evidence="4" type="ORF">DFR34_11747</name>
</gene>
<evidence type="ECO:0000256" key="2">
    <source>
        <dbReference type="SAM" id="MobiDB-lite"/>
    </source>
</evidence>
<dbReference type="CDD" id="cd10456">
    <property type="entry name" value="GIY-YIG_UPF0213"/>
    <property type="match status" value="1"/>
</dbReference>
<dbReference type="InterPro" id="IPR050190">
    <property type="entry name" value="UPF0213_domain"/>
</dbReference>
<accession>A0A318KLY3</accession>
<keyword evidence="4" id="KW-0255">Endonuclease</keyword>
<organism evidence="4 5">
    <name type="scientific">Rivihabitans pingtungensis</name>
    <dbReference type="NCBI Taxonomy" id="1054498"/>
    <lineage>
        <taxon>Bacteria</taxon>
        <taxon>Pseudomonadati</taxon>
        <taxon>Pseudomonadota</taxon>
        <taxon>Betaproteobacteria</taxon>
        <taxon>Neisseriales</taxon>
        <taxon>Aquaspirillaceae</taxon>
        <taxon>Rivihabitans</taxon>
    </lineage>
</organism>
<dbReference type="PANTHER" id="PTHR34477">
    <property type="entry name" value="UPF0213 PROTEIN YHBQ"/>
    <property type="match status" value="1"/>
</dbReference>
<dbReference type="SUPFAM" id="SSF82771">
    <property type="entry name" value="GIY-YIG endonuclease"/>
    <property type="match status" value="1"/>
</dbReference>
<feature type="domain" description="GIY-YIG" evidence="3">
    <location>
        <begin position="3"/>
        <end position="78"/>
    </location>
</feature>
<protein>
    <submittedName>
        <fullName evidence="4">Putative endonuclease</fullName>
    </submittedName>
</protein>
<evidence type="ECO:0000259" key="3">
    <source>
        <dbReference type="PROSITE" id="PS50164"/>
    </source>
</evidence>
<dbReference type="PROSITE" id="PS50164">
    <property type="entry name" value="GIY_YIG"/>
    <property type="match status" value="1"/>
</dbReference>